<comment type="catalytic activity">
    <reaction evidence="5">
        <text>uridine(32) in tRNA = pseudouridine(32) in tRNA</text>
        <dbReference type="Rhea" id="RHEA:42544"/>
        <dbReference type="Rhea" id="RHEA-COMP:10107"/>
        <dbReference type="Rhea" id="RHEA-COMP:10108"/>
        <dbReference type="ChEBI" id="CHEBI:65314"/>
        <dbReference type="ChEBI" id="CHEBI:65315"/>
        <dbReference type="EC" id="5.4.99.28"/>
    </reaction>
</comment>
<evidence type="ECO:0000256" key="5">
    <source>
        <dbReference type="ARBA" id="ARBA00036184"/>
    </source>
</evidence>
<evidence type="ECO:0000256" key="15">
    <source>
        <dbReference type="ARBA" id="ARBA00043143"/>
    </source>
</evidence>
<dbReference type="GO" id="GO:0016853">
    <property type="term" value="F:isomerase activity"/>
    <property type="evidence" value="ECO:0007669"/>
    <property type="project" value="UniProtKB-KW"/>
</dbReference>
<feature type="domain" description="Pseudouridine synthase RsuA/RluA-like" evidence="16">
    <location>
        <begin position="33"/>
        <end position="179"/>
    </location>
</feature>
<comment type="catalytic activity">
    <reaction evidence="6">
        <text>uridine(746) in 23S rRNA = pseudouridine(746) in 23S rRNA</text>
        <dbReference type="Rhea" id="RHEA:42548"/>
        <dbReference type="Rhea" id="RHEA-COMP:10109"/>
        <dbReference type="Rhea" id="RHEA-COMP:10110"/>
        <dbReference type="ChEBI" id="CHEBI:65314"/>
        <dbReference type="ChEBI" id="CHEBI:65315"/>
        <dbReference type="EC" id="5.4.99.29"/>
    </reaction>
</comment>
<evidence type="ECO:0000256" key="10">
    <source>
        <dbReference type="ARBA" id="ARBA00039988"/>
    </source>
</evidence>
<dbReference type="EC" id="5.4.99.28" evidence="8"/>
<protein>
    <recommendedName>
        <fullName evidence="10">Dual-specificity RNA pseudouridine synthase RluA</fullName>
        <ecNumber evidence="8">5.4.99.28</ecNumber>
        <ecNumber evidence="9">5.4.99.29</ecNumber>
    </recommendedName>
    <alternativeName>
        <fullName evidence="11">23S rRNA pseudouridine(746) synthase</fullName>
    </alternativeName>
    <alternativeName>
        <fullName evidence="14">Ribosomal large subunit pseudouridine synthase A</fullName>
    </alternativeName>
    <alternativeName>
        <fullName evidence="13">rRNA pseudouridylate synthase A</fullName>
    </alternativeName>
    <alternativeName>
        <fullName evidence="15">rRNA-uridine isomerase A</fullName>
    </alternativeName>
    <alternativeName>
        <fullName evidence="12">tRNA pseudouridine(32) synthase</fullName>
    </alternativeName>
</protein>
<organism evidence="17 18">
    <name type="scientific">Congregibacter variabilis</name>
    <dbReference type="NCBI Taxonomy" id="3081200"/>
    <lineage>
        <taxon>Bacteria</taxon>
        <taxon>Pseudomonadati</taxon>
        <taxon>Pseudomonadota</taxon>
        <taxon>Gammaproteobacteria</taxon>
        <taxon>Cellvibrionales</taxon>
        <taxon>Halieaceae</taxon>
        <taxon>Congregibacter</taxon>
    </lineage>
</organism>
<dbReference type="InterPro" id="IPR050188">
    <property type="entry name" value="RluA_PseudoU_synthase"/>
</dbReference>
<evidence type="ECO:0000259" key="16">
    <source>
        <dbReference type="Pfam" id="PF00849"/>
    </source>
</evidence>
<keyword evidence="2" id="KW-0698">rRNA processing</keyword>
<evidence type="ECO:0000256" key="4">
    <source>
        <dbReference type="ARBA" id="ARBA00023235"/>
    </source>
</evidence>
<accession>A0ABZ0I5U8</accession>
<name>A0ABZ0I5U8_9GAMM</name>
<sequence length="229" mass="25586">MTTGSDAQETLELPPYIVPHSPEPVRVIYADDDLLLIRKPDLLLSVPGRHPLNYDCMITRLQERFPDALVVHRLDLDTSGIMMVARGKASQGALSRLFQERAVEKHYRAWVAGTVTADEGKVEFPIARDWENRPLQKICAKTGKKSLTYFKVLNRKDGNSLLELQPATGRTHQLRIHCREMGHPILGCDMYAPPAILGAAPRLMLHATRIAFAHPSTGRKIVGHCPAPF</sequence>
<evidence type="ECO:0000256" key="3">
    <source>
        <dbReference type="ARBA" id="ARBA00022694"/>
    </source>
</evidence>
<evidence type="ECO:0000256" key="2">
    <source>
        <dbReference type="ARBA" id="ARBA00022552"/>
    </source>
</evidence>
<reference evidence="17 18" key="1">
    <citation type="submission" date="2023-10" db="EMBL/GenBank/DDBJ databases">
        <title>Two novel species belonging to the OM43/NOR5 clade.</title>
        <authorList>
            <person name="Park M."/>
        </authorList>
    </citation>
    <scope>NUCLEOTIDE SEQUENCE [LARGE SCALE GENOMIC DNA]</scope>
    <source>
        <strain evidence="17 18">IMCC43200</strain>
    </source>
</reference>
<evidence type="ECO:0000256" key="6">
    <source>
        <dbReference type="ARBA" id="ARBA00036916"/>
    </source>
</evidence>
<comment type="function">
    <text evidence="7">Dual specificity enzyme that catalyzes the synthesis of pseudouridine from uracil-746 in 23S ribosomal RNA and from uracil-32 in the anticodon stem and loop of transfer RNAs.</text>
</comment>
<proteinExistence type="inferred from homology"/>
<dbReference type="SUPFAM" id="SSF55120">
    <property type="entry name" value="Pseudouridine synthase"/>
    <property type="match status" value="1"/>
</dbReference>
<dbReference type="PROSITE" id="PS01129">
    <property type="entry name" value="PSI_RLU"/>
    <property type="match status" value="1"/>
</dbReference>
<comment type="similarity">
    <text evidence="1">Belongs to the pseudouridine synthase RluA family.</text>
</comment>
<dbReference type="RefSeq" id="WP_407349521.1">
    <property type="nucleotide sequence ID" value="NZ_CP136864.1"/>
</dbReference>
<dbReference type="Gene3D" id="3.30.2350.10">
    <property type="entry name" value="Pseudouridine synthase"/>
    <property type="match status" value="1"/>
</dbReference>
<evidence type="ECO:0000256" key="8">
    <source>
        <dbReference type="ARBA" id="ARBA00038944"/>
    </source>
</evidence>
<keyword evidence="3" id="KW-0819">tRNA processing</keyword>
<dbReference type="CDD" id="cd02869">
    <property type="entry name" value="PseudoU_synth_RluA_like"/>
    <property type="match status" value="1"/>
</dbReference>
<evidence type="ECO:0000256" key="13">
    <source>
        <dbReference type="ARBA" id="ARBA00042844"/>
    </source>
</evidence>
<dbReference type="Proteomes" id="UP001626537">
    <property type="component" value="Chromosome"/>
</dbReference>
<evidence type="ECO:0000256" key="1">
    <source>
        <dbReference type="ARBA" id="ARBA00010876"/>
    </source>
</evidence>
<gene>
    <name evidence="17" type="ORF">R0135_06885</name>
</gene>
<evidence type="ECO:0000256" key="11">
    <source>
        <dbReference type="ARBA" id="ARBA00041266"/>
    </source>
</evidence>
<keyword evidence="18" id="KW-1185">Reference proteome</keyword>
<evidence type="ECO:0000256" key="12">
    <source>
        <dbReference type="ARBA" id="ARBA00042372"/>
    </source>
</evidence>
<evidence type="ECO:0000256" key="14">
    <source>
        <dbReference type="ARBA" id="ARBA00042883"/>
    </source>
</evidence>
<dbReference type="InterPro" id="IPR006224">
    <property type="entry name" value="PsdUridine_synth_RluA-like_CS"/>
</dbReference>
<evidence type="ECO:0000256" key="7">
    <source>
        <dbReference type="ARBA" id="ARBA00037305"/>
    </source>
</evidence>
<keyword evidence="4 17" id="KW-0413">Isomerase</keyword>
<evidence type="ECO:0000313" key="17">
    <source>
        <dbReference type="EMBL" id="WOJ94887.1"/>
    </source>
</evidence>
<dbReference type="PANTHER" id="PTHR21600:SF91">
    <property type="entry name" value="DUAL-SPECIFICITY RNA PSEUDOURIDINE SYNTHASE RLUA"/>
    <property type="match status" value="1"/>
</dbReference>
<dbReference type="Pfam" id="PF00849">
    <property type="entry name" value="PseudoU_synth_2"/>
    <property type="match status" value="1"/>
</dbReference>
<evidence type="ECO:0000256" key="9">
    <source>
        <dbReference type="ARBA" id="ARBA00038945"/>
    </source>
</evidence>
<dbReference type="PANTHER" id="PTHR21600">
    <property type="entry name" value="MITOCHONDRIAL RNA PSEUDOURIDINE SYNTHASE"/>
    <property type="match status" value="1"/>
</dbReference>
<dbReference type="EC" id="5.4.99.29" evidence="9"/>
<dbReference type="EMBL" id="CP136864">
    <property type="protein sequence ID" value="WOJ94887.1"/>
    <property type="molecule type" value="Genomic_DNA"/>
</dbReference>
<evidence type="ECO:0000313" key="18">
    <source>
        <dbReference type="Proteomes" id="UP001626537"/>
    </source>
</evidence>
<dbReference type="InterPro" id="IPR006145">
    <property type="entry name" value="PsdUridine_synth_RsuA/RluA"/>
</dbReference>
<dbReference type="InterPro" id="IPR020103">
    <property type="entry name" value="PsdUridine_synth_cat_dom_sf"/>
</dbReference>